<comment type="similarity">
    <text evidence="1">Belongs to the DNA polymerase type-Y family.</text>
</comment>
<dbReference type="PANTHER" id="PTHR11076">
    <property type="entry name" value="DNA REPAIR POLYMERASE UMUC / TRANSFERASE FAMILY MEMBER"/>
    <property type="match status" value="1"/>
</dbReference>
<dbReference type="InterPro" id="IPR036775">
    <property type="entry name" value="DNA_pol_Y-fam_lit_finger_sf"/>
</dbReference>
<dbReference type="SUPFAM" id="SSF56672">
    <property type="entry name" value="DNA/RNA polymerases"/>
    <property type="match status" value="1"/>
</dbReference>
<feature type="domain" description="UmuC" evidence="6">
    <location>
        <begin position="6"/>
        <end position="192"/>
    </location>
</feature>
<dbReference type="InterPro" id="IPR050116">
    <property type="entry name" value="DNA_polymerase-Y"/>
</dbReference>
<dbReference type="Gene3D" id="3.30.1490.100">
    <property type="entry name" value="DNA polymerase, Y-family, little finger domain"/>
    <property type="match status" value="1"/>
</dbReference>
<organism evidence="7 8">
    <name type="scientific">Ktedonospora formicarum</name>
    <dbReference type="NCBI Taxonomy" id="2778364"/>
    <lineage>
        <taxon>Bacteria</taxon>
        <taxon>Bacillati</taxon>
        <taxon>Chloroflexota</taxon>
        <taxon>Ktedonobacteria</taxon>
        <taxon>Ktedonobacterales</taxon>
        <taxon>Ktedonobacteraceae</taxon>
        <taxon>Ktedonospora</taxon>
    </lineage>
</organism>
<dbReference type="Gene3D" id="3.30.70.270">
    <property type="match status" value="1"/>
</dbReference>
<dbReference type="Gene3D" id="1.10.150.20">
    <property type="entry name" value="5' to 3' exonuclease, C-terminal subdomain"/>
    <property type="match status" value="1"/>
</dbReference>
<dbReference type="GO" id="GO:0003887">
    <property type="term" value="F:DNA-directed DNA polymerase activity"/>
    <property type="evidence" value="ECO:0007669"/>
    <property type="project" value="TreeGrafter"/>
</dbReference>
<keyword evidence="3" id="KW-0741">SOS mutagenesis</keyword>
<keyword evidence="8" id="KW-1185">Reference proteome</keyword>
<evidence type="ECO:0000256" key="5">
    <source>
        <dbReference type="ARBA" id="ARBA00023236"/>
    </source>
</evidence>
<dbReference type="Proteomes" id="UP000612362">
    <property type="component" value="Unassembled WGS sequence"/>
</dbReference>
<name>A0A8J3I391_9CHLR</name>
<evidence type="ECO:0000259" key="6">
    <source>
        <dbReference type="PROSITE" id="PS50173"/>
    </source>
</evidence>
<keyword evidence="5" id="KW-0742">SOS response</keyword>
<dbReference type="Pfam" id="PF11799">
    <property type="entry name" value="IMS_C"/>
    <property type="match status" value="1"/>
</dbReference>
<evidence type="ECO:0000313" key="8">
    <source>
        <dbReference type="Proteomes" id="UP000612362"/>
    </source>
</evidence>
<dbReference type="GO" id="GO:0006281">
    <property type="term" value="P:DNA repair"/>
    <property type="evidence" value="ECO:0007669"/>
    <property type="project" value="UniProtKB-KW"/>
</dbReference>
<accession>A0A8J3I391</accession>
<dbReference type="InterPro" id="IPR043128">
    <property type="entry name" value="Rev_trsase/Diguanyl_cyclase"/>
</dbReference>
<dbReference type="InterPro" id="IPR025188">
    <property type="entry name" value="DUF4113"/>
</dbReference>
<proteinExistence type="inferred from homology"/>
<evidence type="ECO:0000256" key="4">
    <source>
        <dbReference type="ARBA" id="ARBA00023204"/>
    </source>
</evidence>
<dbReference type="SUPFAM" id="SSF100879">
    <property type="entry name" value="Lesion bypass DNA polymerase (Y-family), little finger domain"/>
    <property type="match status" value="1"/>
</dbReference>
<evidence type="ECO:0000256" key="3">
    <source>
        <dbReference type="ARBA" id="ARBA00023199"/>
    </source>
</evidence>
<dbReference type="AlphaFoldDB" id="A0A8J3I391"/>
<dbReference type="InterPro" id="IPR017961">
    <property type="entry name" value="DNA_pol_Y-fam_little_finger"/>
</dbReference>
<dbReference type="EMBL" id="BNJF01000002">
    <property type="protein sequence ID" value="GHO46050.1"/>
    <property type="molecule type" value="Genomic_DNA"/>
</dbReference>
<sequence>MKPHVFALVDCNNFYVSCERVFFAEIRQHPVIVLSNNDSCVVARSNEAKALGIAMGMPLFKCQRVVKQHHVAVFSSNYALYQDMSDRIMAVLSRFTSALEIYSIDEAWLDLSHVPAAQCEIYGQEIRRCVLQETGIPISVGIASTKVLSKIACELVKRHSIFQGVLNLFAWSEEEVDAWLTGIAVEDVWGIGKQLATKLRPAGIVSAHTLKQSNHVWIRHYLNVAAQRATLELQGISCLPLETRKKPRQGIMVSRTFGRIIEDLHELEEAIATYAVSAVEKVRRQRSLARQVSIFIHTNPFDRRVPQYARSTTATLPVASAFTPDILDLAIALLHTIYAPGYHYKKAGIFLSEFQTQEMLQTDLFGIFSLERYMIQERLMHVVDEVNGTWGRHTLCFGTQGMKRSWSIRQMRRSQRYTTRWNEILTVS</sequence>
<keyword evidence="2" id="KW-0227">DNA damage</keyword>
<dbReference type="InterPro" id="IPR043502">
    <property type="entry name" value="DNA/RNA_pol_sf"/>
</dbReference>
<dbReference type="InterPro" id="IPR001126">
    <property type="entry name" value="UmuC"/>
</dbReference>
<gene>
    <name evidence="7" type="ORF">KSX_42130</name>
</gene>
<dbReference type="GO" id="GO:0003684">
    <property type="term" value="F:damaged DNA binding"/>
    <property type="evidence" value="ECO:0007669"/>
    <property type="project" value="InterPro"/>
</dbReference>
<dbReference type="RefSeq" id="WP_220195453.1">
    <property type="nucleotide sequence ID" value="NZ_BNJF01000002.1"/>
</dbReference>
<evidence type="ECO:0000313" key="7">
    <source>
        <dbReference type="EMBL" id="GHO46050.1"/>
    </source>
</evidence>
<keyword evidence="4" id="KW-0234">DNA repair</keyword>
<dbReference type="Pfam" id="PF00817">
    <property type="entry name" value="IMS"/>
    <property type="match status" value="1"/>
</dbReference>
<dbReference type="GO" id="GO:0042276">
    <property type="term" value="P:error-prone translesion synthesis"/>
    <property type="evidence" value="ECO:0007669"/>
    <property type="project" value="TreeGrafter"/>
</dbReference>
<dbReference type="GO" id="GO:0009432">
    <property type="term" value="P:SOS response"/>
    <property type="evidence" value="ECO:0007669"/>
    <property type="project" value="UniProtKB-KW"/>
</dbReference>
<evidence type="ECO:0000256" key="2">
    <source>
        <dbReference type="ARBA" id="ARBA00022763"/>
    </source>
</evidence>
<dbReference type="CDD" id="cd01700">
    <property type="entry name" value="PolY_Pol_V_umuC"/>
    <property type="match status" value="1"/>
</dbReference>
<dbReference type="Pfam" id="PF13438">
    <property type="entry name" value="DUF4113"/>
    <property type="match status" value="1"/>
</dbReference>
<comment type="caution">
    <text evidence="7">The sequence shown here is derived from an EMBL/GenBank/DDBJ whole genome shotgun (WGS) entry which is preliminary data.</text>
</comment>
<evidence type="ECO:0000256" key="1">
    <source>
        <dbReference type="ARBA" id="ARBA00010945"/>
    </source>
</evidence>
<dbReference type="GO" id="GO:0005829">
    <property type="term" value="C:cytosol"/>
    <property type="evidence" value="ECO:0007669"/>
    <property type="project" value="TreeGrafter"/>
</dbReference>
<reference evidence="7" key="1">
    <citation type="submission" date="2020-10" db="EMBL/GenBank/DDBJ databases">
        <title>Taxonomic study of unclassified bacteria belonging to the class Ktedonobacteria.</title>
        <authorList>
            <person name="Yabe S."/>
            <person name="Wang C.M."/>
            <person name="Zheng Y."/>
            <person name="Sakai Y."/>
            <person name="Cavaletti L."/>
            <person name="Monciardini P."/>
            <person name="Donadio S."/>
        </authorList>
    </citation>
    <scope>NUCLEOTIDE SEQUENCE</scope>
    <source>
        <strain evidence="7">SOSP1-1</strain>
    </source>
</reference>
<dbReference type="Gene3D" id="3.40.1170.60">
    <property type="match status" value="1"/>
</dbReference>
<dbReference type="PANTHER" id="PTHR11076:SF34">
    <property type="entry name" value="PROTEIN UMUC"/>
    <property type="match status" value="1"/>
</dbReference>
<dbReference type="PROSITE" id="PS50173">
    <property type="entry name" value="UMUC"/>
    <property type="match status" value="1"/>
</dbReference>
<protein>
    <submittedName>
        <fullName evidence="7">SOS mutagenesis and repair UmuC protein</fullName>
    </submittedName>
</protein>